<dbReference type="OrthoDB" id="1939135at2759"/>
<dbReference type="PANTHER" id="PTHR46148">
    <property type="entry name" value="CHROMO DOMAIN-CONTAINING PROTEIN"/>
    <property type="match status" value="1"/>
</dbReference>
<evidence type="ECO:0000313" key="2">
    <source>
        <dbReference type="EMBL" id="KAD4180326.1"/>
    </source>
</evidence>
<gene>
    <name evidence="2" type="ORF">E3N88_28917</name>
</gene>
<dbReference type="Proteomes" id="UP000326396">
    <property type="component" value="Linkage Group LG4"/>
</dbReference>
<reference evidence="2 3" key="1">
    <citation type="submission" date="2019-05" db="EMBL/GenBank/DDBJ databases">
        <title>Mikania micrantha, genome provides insights into the molecular mechanism of rapid growth.</title>
        <authorList>
            <person name="Liu B."/>
        </authorList>
    </citation>
    <scope>NUCLEOTIDE SEQUENCE [LARGE SCALE GENOMIC DNA]</scope>
    <source>
        <strain evidence="2">NLD-2019</strain>
        <tissue evidence="2">Leaf</tissue>
    </source>
</reference>
<dbReference type="AlphaFoldDB" id="A0A5N6N1U8"/>
<dbReference type="EMBL" id="SZYD01000014">
    <property type="protein sequence ID" value="KAD4180326.1"/>
    <property type="molecule type" value="Genomic_DNA"/>
</dbReference>
<comment type="caution">
    <text evidence="2">The sequence shown here is derived from an EMBL/GenBank/DDBJ whole genome shotgun (WGS) entry which is preliminary data.</text>
</comment>
<dbReference type="InterPro" id="IPR056924">
    <property type="entry name" value="SH3_Tf2-1"/>
</dbReference>
<evidence type="ECO:0000259" key="1">
    <source>
        <dbReference type="Pfam" id="PF24626"/>
    </source>
</evidence>
<dbReference type="Pfam" id="PF24626">
    <property type="entry name" value="SH3_Tf2-1"/>
    <property type="match status" value="1"/>
</dbReference>
<feature type="domain" description="Tf2-1-like SH3-like" evidence="1">
    <location>
        <begin position="9"/>
        <end position="59"/>
    </location>
</feature>
<evidence type="ECO:0000313" key="3">
    <source>
        <dbReference type="Proteomes" id="UP000326396"/>
    </source>
</evidence>
<organism evidence="2 3">
    <name type="scientific">Mikania micrantha</name>
    <name type="common">bitter vine</name>
    <dbReference type="NCBI Taxonomy" id="192012"/>
    <lineage>
        <taxon>Eukaryota</taxon>
        <taxon>Viridiplantae</taxon>
        <taxon>Streptophyta</taxon>
        <taxon>Embryophyta</taxon>
        <taxon>Tracheophyta</taxon>
        <taxon>Spermatophyta</taxon>
        <taxon>Magnoliopsida</taxon>
        <taxon>eudicotyledons</taxon>
        <taxon>Gunneridae</taxon>
        <taxon>Pentapetalae</taxon>
        <taxon>asterids</taxon>
        <taxon>campanulids</taxon>
        <taxon>Asterales</taxon>
        <taxon>Asteraceae</taxon>
        <taxon>Asteroideae</taxon>
        <taxon>Heliantheae alliance</taxon>
        <taxon>Eupatorieae</taxon>
        <taxon>Mikania</taxon>
    </lineage>
</organism>
<proteinExistence type="predicted"/>
<sequence length="400" mass="44724">MAAARDRVIRFGKRGKLNPRYIGPFEILKRIGPVAYQLNLPAELDGVHNVFHVSNLKKCLPDKTLVVPLDEIQVDEQLRFVEEPVEIMDREVKQLKQSKIPIVKVRWNSKRGPEFTWEREDQMMRKYPHLFKQSTCFGFTLGIEYERNRVIKIEKQGNGPIAVREEPMAKGFAIREENRESRLPNPIAEFLKAINTLKNLPHPFPEPVAPVITRILASKVLALADANTLTTGTTLSAPPIAPRRPTRLEVGMGAILTNTLPLSCDRHGGRHNCQLRSRKLCDRRLRSWQSVVARAPEGTGFLGGSSSDSSTGSSISFPLVRRGCWSGDSTASDSGDAVQYRLIASQYNYIICGFKIEADCMPPTMSITQDNGKCAGQFDLSRLTIGVASRRATEGFVRPK</sequence>
<protein>
    <recommendedName>
        <fullName evidence="1">Tf2-1-like SH3-like domain-containing protein</fullName>
    </recommendedName>
</protein>
<keyword evidence="3" id="KW-1185">Reference proteome</keyword>
<dbReference type="PANTHER" id="PTHR46148:SF59">
    <property type="entry name" value="NUCLEOTIDYLTRANSFERASE, RIBONUCLEASE H"/>
    <property type="match status" value="1"/>
</dbReference>
<name>A0A5N6N1U8_9ASTR</name>
<accession>A0A5N6N1U8</accession>